<comment type="subunit">
    <text evidence="3 13">Monomer.</text>
</comment>
<evidence type="ECO:0000313" key="15">
    <source>
        <dbReference type="Proteomes" id="UP000682811"/>
    </source>
</evidence>
<dbReference type="RefSeq" id="WP_212979765.1">
    <property type="nucleotide sequence ID" value="NZ_AP025343.1"/>
</dbReference>
<evidence type="ECO:0000256" key="1">
    <source>
        <dbReference type="ARBA" id="ARBA00004496"/>
    </source>
</evidence>
<evidence type="ECO:0000256" key="12">
    <source>
        <dbReference type="ARBA" id="ARBA00076160"/>
    </source>
</evidence>
<dbReference type="EMBL" id="BORT01000020">
    <property type="protein sequence ID" value="GIO49223.1"/>
    <property type="molecule type" value="Genomic_DNA"/>
</dbReference>
<dbReference type="GO" id="GO:0008616">
    <property type="term" value="P:tRNA queuosine(34) biosynthetic process"/>
    <property type="evidence" value="ECO:0007669"/>
    <property type="project" value="UniProtKB-UniRule"/>
</dbReference>
<dbReference type="NCBIfam" id="NF001140">
    <property type="entry name" value="PRK00147.1"/>
    <property type="match status" value="1"/>
</dbReference>
<keyword evidence="7 13" id="KW-0671">Queuosine biosynthesis</keyword>
<dbReference type="NCBIfam" id="TIGR00113">
    <property type="entry name" value="queA"/>
    <property type="match status" value="1"/>
</dbReference>
<dbReference type="SUPFAM" id="SSF111337">
    <property type="entry name" value="QueA-like"/>
    <property type="match status" value="1"/>
</dbReference>
<comment type="function">
    <text evidence="13">Transfers and isomerizes the ribose moiety from AdoMet to the 7-aminomethyl group of 7-deazaguanine (preQ1-tRNA) to give epoxyqueuosine (oQ-tRNA).</text>
</comment>
<keyword evidence="5 13" id="KW-0808">Transferase</keyword>
<comment type="catalytic activity">
    <reaction evidence="8 13">
        <text>7-aminomethyl-7-carbaguanosine(34) in tRNA + S-adenosyl-L-methionine = epoxyqueuosine(34) in tRNA + adenine + L-methionine + 2 H(+)</text>
        <dbReference type="Rhea" id="RHEA:32155"/>
        <dbReference type="Rhea" id="RHEA-COMP:10342"/>
        <dbReference type="Rhea" id="RHEA-COMP:18582"/>
        <dbReference type="ChEBI" id="CHEBI:15378"/>
        <dbReference type="ChEBI" id="CHEBI:16708"/>
        <dbReference type="ChEBI" id="CHEBI:57844"/>
        <dbReference type="ChEBI" id="CHEBI:59789"/>
        <dbReference type="ChEBI" id="CHEBI:82833"/>
        <dbReference type="ChEBI" id="CHEBI:194443"/>
        <dbReference type="EC" id="2.4.99.17"/>
    </reaction>
</comment>
<evidence type="ECO:0000256" key="8">
    <source>
        <dbReference type="ARBA" id="ARBA00052751"/>
    </source>
</evidence>
<dbReference type="InterPro" id="IPR036100">
    <property type="entry name" value="QueA_sf"/>
</dbReference>
<dbReference type="FunFam" id="2.40.10.240:FF:000002">
    <property type="entry name" value="S-adenosylmethionine:tRNA ribosyltransferase-isomerase"/>
    <property type="match status" value="1"/>
</dbReference>
<evidence type="ECO:0000256" key="10">
    <source>
        <dbReference type="ARBA" id="ARBA00066503"/>
    </source>
</evidence>
<keyword evidence="6 13" id="KW-0949">S-adenosyl-L-methionine</keyword>
<evidence type="ECO:0000256" key="13">
    <source>
        <dbReference type="HAMAP-Rule" id="MF_00113"/>
    </source>
</evidence>
<evidence type="ECO:0000256" key="7">
    <source>
        <dbReference type="ARBA" id="ARBA00022785"/>
    </source>
</evidence>
<dbReference type="InterPro" id="IPR042118">
    <property type="entry name" value="QueA_dom1"/>
</dbReference>
<evidence type="ECO:0000256" key="4">
    <source>
        <dbReference type="ARBA" id="ARBA00022490"/>
    </source>
</evidence>
<evidence type="ECO:0000256" key="2">
    <source>
        <dbReference type="ARBA" id="ARBA00004691"/>
    </source>
</evidence>
<dbReference type="PANTHER" id="PTHR30307">
    <property type="entry name" value="S-ADENOSYLMETHIONINE:TRNA RIBOSYLTRANSFERASE-ISOMERASE"/>
    <property type="match status" value="1"/>
</dbReference>
<evidence type="ECO:0000256" key="11">
    <source>
        <dbReference type="ARBA" id="ARBA00069325"/>
    </source>
</evidence>
<accession>A0A919YGJ2</accession>
<name>A0A919YGJ2_9BACL</name>
<dbReference type="InterPro" id="IPR003699">
    <property type="entry name" value="QueA"/>
</dbReference>
<proteinExistence type="inferred from homology"/>
<dbReference type="HAMAP" id="MF_00113">
    <property type="entry name" value="QueA"/>
    <property type="match status" value="1"/>
</dbReference>
<dbReference type="Gene3D" id="2.40.10.240">
    <property type="entry name" value="QueA-like"/>
    <property type="match status" value="1"/>
</dbReference>
<comment type="similarity">
    <text evidence="9 13">Belongs to the QueA family.</text>
</comment>
<dbReference type="Pfam" id="PF02547">
    <property type="entry name" value="Queuosine_synth"/>
    <property type="match status" value="1"/>
</dbReference>
<dbReference type="EC" id="2.4.99.17" evidence="10 13"/>
<organism evidence="14 15">
    <name type="scientific">Paenibacillus azoreducens</name>
    <dbReference type="NCBI Taxonomy" id="116718"/>
    <lineage>
        <taxon>Bacteria</taxon>
        <taxon>Bacillati</taxon>
        <taxon>Bacillota</taxon>
        <taxon>Bacilli</taxon>
        <taxon>Bacillales</taxon>
        <taxon>Paenibacillaceae</taxon>
        <taxon>Paenibacillus</taxon>
    </lineage>
</organism>
<dbReference type="Proteomes" id="UP000682811">
    <property type="component" value="Unassembled WGS sequence"/>
</dbReference>
<keyword evidence="4 13" id="KW-0963">Cytoplasm</keyword>
<dbReference type="InterPro" id="IPR042119">
    <property type="entry name" value="QueA_dom2"/>
</dbReference>
<evidence type="ECO:0000256" key="3">
    <source>
        <dbReference type="ARBA" id="ARBA00011245"/>
    </source>
</evidence>
<evidence type="ECO:0000313" key="14">
    <source>
        <dbReference type="EMBL" id="GIO49223.1"/>
    </source>
</evidence>
<comment type="subcellular location">
    <subcellularLocation>
        <location evidence="1 13">Cytoplasm</location>
    </subcellularLocation>
</comment>
<dbReference type="PANTHER" id="PTHR30307:SF0">
    <property type="entry name" value="S-ADENOSYLMETHIONINE:TRNA RIBOSYLTRANSFERASE-ISOMERASE"/>
    <property type="match status" value="1"/>
</dbReference>
<comment type="caution">
    <text evidence="14">The sequence shown here is derived from an EMBL/GenBank/DDBJ whole genome shotgun (WGS) entry which is preliminary data.</text>
</comment>
<protein>
    <recommendedName>
        <fullName evidence="11 13">S-adenosylmethionine:tRNA ribosyltransferase-isomerase</fullName>
        <ecNumber evidence="10 13">2.4.99.17</ecNumber>
    </recommendedName>
    <alternativeName>
        <fullName evidence="12 13">Queuosine biosynthesis protein QueA</fullName>
    </alternativeName>
</protein>
<evidence type="ECO:0000256" key="6">
    <source>
        <dbReference type="ARBA" id="ARBA00022691"/>
    </source>
</evidence>
<dbReference type="AlphaFoldDB" id="A0A919YGJ2"/>
<dbReference type="GO" id="GO:0051075">
    <property type="term" value="F:S-adenosylmethionine:tRNA ribosyltransferase-isomerase activity"/>
    <property type="evidence" value="ECO:0007669"/>
    <property type="project" value="UniProtKB-EC"/>
</dbReference>
<dbReference type="Gene3D" id="3.40.1780.10">
    <property type="entry name" value="QueA-like"/>
    <property type="match status" value="1"/>
</dbReference>
<reference evidence="14 15" key="1">
    <citation type="submission" date="2021-03" db="EMBL/GenBank/DDBJ databases">
        <title>Antimicrobial resistance genes in bacteria isolated from Japanese honey, and their potential for conferring macrolide and lincosamide resistance in the American foulbrood pathogen Paenibacillus larvae.</title>
        <authorList>
            <person name="Okamoto M."/>
            <person name="Kumagai M."/>
            <person name="Kanamori H."/>
            <person name="Takamatsu D."/>
        </authorList>
    </citation>
    <scope>NUCLEOTIDE SEQUENCE [LARGE SCALE GENOMIC DNA]</scope>
    <source>
        <strain evidence="14 15">J34TS1</strain>
    </source>
</reference>
<gene>
    <name evidence="13 14" type="primary">queA</name>
    <name evidence="14" type="ORF">J34TS1_39880</name>
</gene>
<evidence type="ECO:0000256" key="9">
    <source>
        <dbReference type="ARBA" id="ARBA00061210"/>
    </source>
</evidence>
<sequence>MNVEMYDFDLPEELIAQTPLLERTASRLLTLNKRSGAIAHHTFKDIVDQLQSGDTLVLNDTRVIPARLFGIKEDTGAKAEVLLLKNLGEDRWEALVKPGKKLKTGSVIVFGDELKATVEEEGDMGERVLKFSYQGIFQEILDRLGQMPLPPYIKEKLDDRERYQTVYSRNEGSAAAPTAGLHFTKELLEEIRRKGVTIAYLTLHVGLGTFRPISVDRIEDHVMHSEYYSISQETVDILNAARARGGRIIAVGTTSCRTLETVGSRYMDGPLEACSGWTDIFIYPGYEFKVVDALITNFHLPKSTLVMLVSALAGREHILHAYEEAIKEKYRFFSFGDAMFIY</sequence>
<dbReference type="FunFam" id="3.40.1780.10:FF:000001">
    <property type="entry name" value="S-adenosylmethionine:tRNA ribosyltransferase-isomerase"/>
    <property type="match status" value="1"/>
</dbReference>
<keyword evidence="15" id="KW-1185">Reference proteome</keyword>
<comment type="pathway">
    <text evidence="2 13">tRNA modification; tRNA-queuosine biosynthesis.</text>
</comment>
<dbReference type="GO" id="GO:0005737">
    <property type="term" value="C:cytoplasm"/>
    <property type="evidence" value="ECO:0007669"/>
    <property type="project" value="UniProtKB-SubCell"/>
</dbReference>
<evidence type="ECO:0000256" key="5">
    <source>
        <dbReference type="ARBA" id="ARBA00022679"/>
    </source>
</evidence>